<evidence type="ECO:0000256" key="1">
    <source>
        <dbReference type="SAM" id="MobiDB-lite"/>
    </source>
</evidence>
<gene>
    <name evidence="3" type="ORF">ACFPM3_19595</name>
</gene>
<feature type="compositionally biased region" description="Low complexity" evidence="1">
    <location>
        <begin position="347"/>
        <end position="370"/>
    </location>
</feature>
<sequence length="391" mass="41981">MTASRRRTHWHIAECDVAAHVRSFPEPGRDPDALTGRLLAVPLPSPHAPLWDVWVLPSPDGTWYRLCFRAHHGLLDGVGIAHTVVGLLADEPVEGPYPHRPGRPTVAAGLHLARETGASLRPVRGWEPLSGPGGEERAWCFGDVAEARLRRLADGFGGTVNDVFLGALSGALRAWSEGCRAVRPRTDLPVSMPMSVRRAEEAVLPGNRLTFARVWLPTSEEDPRRVMDTVVRATRRLSRTHYRDTASPLYTAWGVSRVAAAHLRGAWRRTPVASSHVRLPSAFRCFGAPVTAAARLPVLGRGLRCFAGLTRVAGTARFAVVHDVDLPGAGELPELWLRALAGLEAVAPDGAPGRPSAPSPHGSPHTSSGPSPAPYDVIAPASAASPRPDHR</sequence>
<evidence type="ECO:0000313" key="3">
    <source>
        <dbReference type="EMBL" id="MFC5024335.1"/>
    </source>
</evidence>
<dbReference type="Proteomes" id="UP001595829">
    <property type="component" value="Unassembled WGS sequence"/>
</dbReference>
<dbReference type="RefSeq" id="WP_345686481.1">
    <property type="nucleotide sequence ID" value="NZ_BAABIT010000001.1"/>
</dbReference>
<protein>
    <submittedName>
        <fullName evidence="3">Wax ester/triacylglycerol synthase domain-containing protein</fullName>
    </submittedName>
</protein>
<evidence type="ECO:0000259" key="2">
    <source>
        <dbReference type="Pfam" id="PF03007"/>
    </source>
</evidence>
<evidence type="ECO:0000313" key="4">
    <source>
        <dbReference type="Proteomes" id="UP001595829"/>
    </source>
</evidence>
<feature type="domain" description="O-acyltransferase WSD1-like N-terminal" evidence="2">
    <location>
        <begin position="13"/>
        <end position="108"/>
    </location>
</feature>
<proteinExistence type="predicted"/>
<keyword evidence="4" id="KW-1185">Reference proteome</keyword>
<name>A0ABV9XJ49_9ACTN</name>
<dbReference type="EMBL" id="JBHSJD010000014">
    <property type="protein sequence ID" value="MFC5024335.1"/>
    <property type="molecule type" value="Genomic_DNA"/>
</dbReference>
<comment type="caution">
    <text evidence="3">The sequence shown here is derived from an EMBL/GenBank/DDBJ whole genome shotgun (WGS) entry which is preliminary data.</text>
</comment>
<accession>A0ABV9XJ49</accession>
<organism evidence="3 4">
    <name type="scientific">Streptomyces coeruleoprunus</name>
    <dbReference type="NCBI Taxonomy" id="285563"/>
    <lineage>
        <taxon>Bacteria</taxon>
        <taxon>Bacillati</taxon>
        <taxon>Actinomycetota</taxon>
        <taxon>Actinomycetes</taxon>
        <taxon>Kitasatosporales</taxon>
        <taxon>Streptomycetaceae</taxon>
        <taxon>Streptomyces</taxon>
    </lineage>
</organism>
<dbReference type="Pfam" id="PF03007">
    <property type="entry name" value="WS_DGAT_cat"/>
    <property type="match status" value="1"/>
</dbReference>
<feature type="region of interest" description="Disordered" evidence="1">
    <location>
        <begin position="347"/>
        <end position="391"/>
    </location>
</feature>
<dbReference type="InterPro" id="IPR004255">
    <property type="entry name" value="O-acyltransferase_WSD1_N"/>
</dbReference>
<dbReference type="SUPFAM" id="SSF52777">
    <property type="entry name" value="CoA-dependent acyltransferases"/>
    <property type="match status" value="1"/>
</dbReference>
<reference evidence="4" key="1">
    <citation type="journal article" date="2019" name="Int. J. Syst. Evol. Microbiol.">
        <title>The Global Catalogue of Microorganisms (GCM) 10K type strain sequencing project: providing services to taxonomists for standard genome sequencing and annotation.</title>
        <authorList>
            <consortium name="The Broad Institute Genomics Platform"/>
            <consortium name="The Broad Institute Genome Sequencing Center for Infectious Disease"/>
            <person name="Wu L."/>
            <person name="Ma J."/>
        </authorList>
    </citation>
    <scope>NUCLEOTIDE SEQUENCE [LARGE SCALE GENOMIC DNA]</scope>
    <source>
        <strain evidence="4">CGMCC 4.1648</strain>
    </source>
</reference>